<organism evidence="14 15">
    <name type="scientific">Shackletoniella antarctica</name>
    <dbReference type="NCBI Taxonomy" id="268115"/>
    <lineage>
        <taxon>Bacteria</taxon>
        <taxon>Bacillati</taxon>
        <taxon>Cyanobacteriota</taxon>
        <taxon>Cyanophyceae</taxon>
        <taxon>Oculatellales</taxon>
        <taxon>Oculatellaceae</taxon>
        <taxon>Shackletoniella</taxon>
    </lineage>
</organism>
<reference evidence="15" key="1">
    <citation type="submission" date="2018-04" db="EMBL/GenBank/DDBJ databases">
        <authorList>
            <person name="Cornet L."/>
        </authorList>
    </citation>
    <scope>NUCLEOTIDE SEQUENCE [LARGE SCALE GENOMIC DNA]</scope>
</reference>
<dbReference type="PANTHER" id="PTHR47568">
    <property type="match status" value="1"/>
</dbReference>
<protein>
    <recommendedName>
        <fullName evidence="3">RING-type E3 ubiquitin transferase</fullName>
        <ecNumber evidence="3">2.3.2.27</ecNumber>
    </recommendedName>
</protein>
<keyword evidence="4" id="KW-0808">Transferase</keyword>
<dbReference type="EMBL" id="QBMN01000080">
    <property type="protein sequence ID" value="PZO40121.1"/>
    <property type="molecule type" value="Genomic_DNA"/>
</dbReference>
<dbReference type="Pfam" id="PF12483">
    <property type="entry name" value="GIDE"/>
    <property type="match status" value="1"/>
</dbReference>
<keyword evidence="7" id="KW-0863">Zinc-finger</keyword>
<keyword evidence="9" id="KW-0862">Zinc</keyword>
<evidence type="ECO:0000256" key="1">
    <source>
        <dbReference type="ARBA" id="ARBA00000900"/>
    </source>
</evidence>
<dbReference type="AlphaFoldDB" id="A0A2W4XXZ1"/>
<evidence type="ECO:0000259" key="13">
    <source>
        <dbReference type="Pfam" id="PF12483"/>
    </source>
</evidence>
<dbReference type="GO" id="GO:0016874">
    <property type="term" value="F:ligase activity"/>
    <property type="evidence" value="ECO:0007669"/>
    <property type="project" value="UniProtKB-KW"/>
</dbReference>
<keyword evidence="10 12" id="KW-1133">Transmembrane helix</keyword>
<dbReference type="InterPro" id="IPR044231">
    <property type="entry name" value="SP1/SPL1"/>
</dbReference>
<evidence type="ECO:0000256" key="2">
    <source>
        <dbReference type="ARBA" id="ARBA00004141"/>
    </source>
</evidence>
<evidence type="ECO:0000256" key="5">
    <source>
        <dbReference type="ARBA" id="ARBA00022692"/>
    </source>
</evidence>
<evidence type="ECO:0000256" key="9">
    <source>
        <dbReference type="ARBA" id="ARBA00022833"/>
    </source>
</evidence>
<keyword evidence="6" id="KW-0479">Metal-binding</keyword>
<evidence type="ECO:0000256" key="11">
    <source>
        <dbReference type="ARBA" id="ARBA00023136"/>
    </source>
</evidence>
<dbReference type="Proteomes" id="UP000249081">
    <property type="component" value="Unassembled WGS sequence"/>
</dbReference>
<feature type="domain" description="E3 Ubiquitin ligase MUL1-like" evidence="13">
    <location>
        <begin position="93"/>
        <end position="258"/>
    </location>
</feature>
<dbReference type="EC" id="2.3.2.27" evidence="3"/>
<comment type="catalytic activity">
    <reaction evidence="1">
        <text>S-ubiquitinyl-[E2 ubiquitin-conjugating enzyme]-L-cysteine + [acceptor protein]-L-lysine = [E2 ubiquitin-conjugating enzyme]-L-cysteine + N(6)-ubiquitinyl-[acceptor protein]-L-lysine.</text>
        <dbReference type="EC" id="2.3.2.27"/>
    </reaction>
</comment>
<evidence type="ECO:0000256" key="12">
    <source>
        <dbReference type="SAM" id="Phobius"/>
    </source>
</evidence>
<dbReference type="GO" id="GO:0016020">
    <property type="term" value="C:membrane"/>
    <property type="evidence" value="ECO:0007669"/>
    <property type="project" value="UniProtKB-SubCell"/>
</dbReference>
<reference evidence="14 15" key="2">
    <citation type="submission" date="2018-06" db="EMBL/GenBank/DDBJ databases">
        <title>Metagenomic assembly of (sub)arctic Cyanobacteria and their associated microbiome from non-axenic cultures.</title>
        <authorList>
            <person name="Baurain D."/>
        </authorList>
    </citation>
    <scope>NUCLEOTIDE SEQUENCE [LARGE SCALE GENOMIC DNA]</scope>
    <source>
        <strain evidence="14">ULC041bin1</strain>
    </source>
</reference>
<feature type="transmembrane region" description="Helical" evidence="12">
    <location>
        <begin position="243"/>
        <end position="264"/>
    </location>
</feature>
<dbReference type="GO" id="GO:0016567">
    <property type="term" value="P:protein ubiquitination"/>
    <property type="evidence" value="ECO:0007669"/>
    <property type="project" value="InterPro"/>
</dbReference>
<evidence type="ECO:0000256" key="7">
    <source>
        <dbReference type="ARBA" id="ARBA00022771"/>
    </source>
</evidence>
<dbReference type="GO" id="GO:0061630">
    <property type="term" value="F:ubiquitin protein ligase activity"/>
    <property type="evidence" value="ECO:0007669"/>
    <property type="project" value="UniProtKB-EC"/>
</dbReference>
<dbReference type="GO" id="GO:0008270">
    <property type="term" value="F:zinc ion binding"/>
    <property type="evidence" value="ECO:0007669"/>
    <property type="project" value="UniProtKB-KW"/>
</dbReference>
<keyword evidence="5 12" id="KW-0812">Transmembrane</keyword>
<gene>
    <name evidence="14" type="ORF">DCF17_12510</name>
</gene>
<comment type="caution">
    <text evidence="14">The sequence shown here is derived from an EMBL/GenBank/DDBJ whole genome shotgun (WGS) entry which is preliminary data.</text>
</comment>
<evidence type="ECO:0000256" key="6">
    <source>
        <dbReference type="ARBA" id="ARBA00022723"/>
    </source>
</evidence>
<keyword evidence="8" id="KW-0833">Ubl conjugation pathway</keyword>
<keyword evidence="11 12" id="KW-0472">Membrane</keyword>
<proteinExistence type="predicted"/>
<evidence type="ECO:0000313" key="14">
    <source>
        <dbReference type="EMBL" id="PZO40121.1"/>
    </source>
</evidence>
<name>A0A2W4XXZ1_9CYAN</name>
<evidence type="ECO:0000256" key="3">
    <source>
        <dbReference type="ARBA" id="ARBA00012483"/>
    </source>
</evidence>
<keyword evidence="14" id="KW-0436">Ligase</keyword>
<evidence type="ECO:0000256" key="8">
    <source>
        <dbReference type="ARBA" id="ARBA00022786"/>
    </source>
</evidence>
<comment type="subcellular location">
    <subcellularLocation>
        <location evidence="2">Membrane</location>
        <topology evidence="2">Multi-pass membrane protein</topology>
    </subcellularLocation>
</comment>
<evidence type="ECO:0000256" key="10">
    <source>
        <dbReference type="ARBA" id="ARBA00022989"/>
    </source>
</evidence>
<accession>A0A2W4XXZ1</accession>
<dbReference type="PANTHER" id="PTHR47568:SF2">
    <property type="entry name" value="E3 UBIQUITIN-PROTEIN LIGASE SP1-RELATED"/>
    <property type="match status" value="1"/>
</dbReference>
<dbReference type="InterPro" id="IPR022170">
    <property type="entry name" value="MUL1-like"/>
</dbReference>
<sequence>MAIAGFIFIAAGAVLWWVQRRQQDRCSQLKLARACQAAELETTAAAVAQEIGGGDWRDYVWLRGTPKTETPLTSELKQLPCICYTTTVVREYEETVREKDSDGRVTSRTQRGSETVSEYSQRIPFDLIDNSGQVRVDPEGAKIESVEVLNEFRPDSPAGGLLSYGSFSLALGSDGGHGDRRTLGYRYKETVLPLDRPVLVVGTASDSTGTIALEQPTQAGQPYIITLKSHEAITKSVDQSAKIAFWSMVGCLGVGVVLFVAAIVA</sequence>
<evidence type="ECO:0000256" key="4">
    <source>
        <dbReference type="ARBA" id="ARBA00022679"/>
    </source>
</evidence>
<evidence type="ECO:0000313" key="15">
    <source>
        <dbReference type="Proteomes" id="UP000249081"/>
    </source>
</evidence>